<dbReference type="Gene3D" id="3.20.20.100">
    <property type="entry name" value="NADP-dependent oxidoreductase domain"/>
    <property type="match status" value="1"/>
</dbReference>
<proteinExistence type="inferred from homology"/>
<gene>
    <name evidence="5" type="ORF">IFM53868_09158</name>
</gene>
<dbReference type="Proteomes" id="UP000465266">
    <property type="component" value="Unassembled WGS sequence"/>
</dbReference>
<name>A0ABQ1BAQ9_9EURO</name>
<sequence length="388" mass="43086">MSLPTGAAPPSPLGYHRVLGPNASIKVSPICLGTMNFGTAWEELMGKCDKATAFAVLDYFYENGGNFIDTASNYQFEETEKWIGEWMQQLGNRDEMVVATKFSSGYQFHKPGYSIQSNYGGNNKKSMRLSLAASLEKLQTHYVDIFYVHYWEGTASIPELMRGLDDLVRCGKVLYLGASDMPAWVVVKSNEYSRQHGLSQFVVYEGRWNAVERDMEREILPMCKAEGMALTIWGSLGGGKFKSAAQRGESGGRHGAMDVGIRSEEIYRKVSAALETIATRRDTVITAVAMQYIRQKAPYIFPICGGRKIEHLKGNIEALRLELSEEDIALIDEASEFELGFPHSFLSGSSQKQVSASSPCAFINMFCNFEGVPETKAIAVRHPKAVKM</sequence>
<feature type="domain" description="NADP-dependent oxidoreductase" evidence="4">
    <location>
        <begin position="29"/>
        <end position="335"/>
    </location>
</feature>
<evidence type="ECO:0000256" key="3">
    <source>
        <dbReference type="ARBA" id="ARBA00038157"/>
    </source>
</evidence>
<dbReference type="InterPro" id="IPR023210">
    <property type="entry name" value="NADP_OxRdtase_dom"/>
</dbReference>
<evidence type="ECO:0000259" key="4">
    <source>
        <dbReference type="Pfam" id="PF00248"/>
    </source>
</evidence>
<dbReference type="EMBL" id="BLKG01000153">
    <property type="protein sequence ID" value="GFF97532.1"/>
    <property type="molecule type" value="Genomic_DNA"/>
</dbReference>
<accession>A0ABQ1BAQ9</accession>
<evidence type="ECO:0000313" key="6">
    <source>
        <dbReference type="Proteomes" id="UP000465266"/>
    </source>
</evidence>
<dbReference type="PANTHER" id="PTHR43364:SF7">
    <property type="entry name" value="NADP-DEPENDENT OXIDOREDUCTASE DOMAIN-CONTAINING PROTEIN-RELATED"/>
    <property type="match status" value="1"/>
</dbReference>
<dbReference type="InterPro" id="IPR036812">
    <property type="entry name" value="NAD(P)_OxRdtase_dom_sf"/>
</dbReference>
<evidence type="ECO:0000256" key="2">
    <source>
        <dbReference type="ARBA" id="ARBA00023002"/>
    </source>
</evidence>
<evidence type="ECO:0000313" key="5">
    <source>
        <dbReference type="EMBL" id="GFF97532.1"/>
    </source>
</evidence>
<keyword evidence="2" id="KW-0560">Oxidoreductase</keyword>
<comment type="similarity">
    <text evidence="3">Belongs to the aldo/keto reductase family. Aldo/keto reductase 2 subfamily.</text>
</comment>
<evidence type="ECO:0000256" key="1">
    <source>
        <dbReference type="ARBA" id="ARBA00022857"/>
    </source>
</evidence>
<dbReference type="Pfam" id="PF00248">
    <property type="entry name" value="Aldo_ket_red"/>
    <property type="match status" value="1"/>
</dbReference>
<reference evidence="5 6" key="1">
    <citation type="submission" date="2020-01" db="EMBL/GenBank/DDBJ databases">
        <title>Draft genome sequence of Aspergillus udagawae IFM 53868.</title>
        <authorList>
            <person name="Takahashi H."/>
            <person name="Yaguchi T."/>
        </authorList>
    </citation>
    <scope>NUCLEOTIDE SEQUENCE [LARGE SCALE GENOMIC DNA]</scope>
    <source>
        <strain evidence="5 6">IFM 53868</strain>
    </source>
</reference>
<dbReference type="PANTHER" id="PTHR43364">
    <property type="entry name" value="NADH-SPECIFIC METHYLGLYOXAL REDUCTASE-RELATED"/>
    <property type="match status" value="1"/>
</dbReference>
<organism evidence="5 6">
    <name type="scientific">Aspergillus udagawae</name>
    <dbReference type="NCBI Taxonomy" id="91492"/>
    <lineage>
        <taxon>Eukaryota</taxon>
        <taxon>Fungi</taxon>
        <taxon>Dikarya</taxon>
        <taxon>Ascomycota</taxon>
        <taxon>Pezizomycotina</taxon>
        <taxon>Eurotiomycetes</taxon>
        <taxon>Eurotiomycetidae</taxon>
        <taxon>Eurotiales</taxon>
        <taxon>Aspergillaceae</taxon>
        <taxon>Aspergillus</taxon>
        <taxon>Aspergillus subgen. Fumigati</taxon>
    </lineage>
</organism>
<dbReference type="InterPro" id="IPR050523">
    <property type="entry name" value="AKR_Detox_Biosynth"/>
</dbReference>
<keyword evidence="1" id="KW-0521">NADP</keyword>
<comment type="caution">
    <text evidence="5">The sequence shown here is derived from an EMBL/GenBank/DDBJ whole genome shotgun (WGS) entry which is preliminary data.</text>
</comment>
<keyword evidence="6" id="KW-1185">Reference proteome</keyword>
<protein>
    <submittedName>
        <fullName evidence="5">Norsolorinic acid reductase</fullName>
    </submittedName>
</protein>
<dbReference type="SUPFAM" id="SSF51430">
    <property type="entry name" value="NAD(P)-linked oxidoreductase"/>
    <property type="match status" value="1"/>
</dbReference>